<evidence type="ECO:0000259" key="1">
    <source>
        <dbReference type="PROSITE" id="PS50003"/>
    </source>
</evidence>
<dbReference type="PROSITE" id="PS50003">
    <property type="entry name" value="PH_DOMAIN"/>
    <property type="match status" value="1"/>
</dbReference>
<dbReference type="Proteomes" id="UP000053815">
    <property type="component" value="Unassembled WGS sequence"/>
</dbReference>
<evidence type="ECO:0000313" key="2">
    <source>
        <dbReference type="EMBL" id="GAN02334.1"/>
    </source>
</evidence>
<gene>
    <name evidence="2" type="ORF">MAM1_0020c01777</name>
</gene>
<keyword evidence="3" id="KW-1185">Reference proteome</keyword>
<organism evidence="2">
    <name type="scientific">Mucor ambiguus</name>
    <dbReference type="NCBI Taxonomy" id="91626"/>
    <lineage>
        <taxon>Eukaryota</taxon>
        <taxon>Fungi</taxon>
        <taxon>Fungi incertae sedis</taxon>
        <taxon>Mucoromycota</taxon>
        <taxon>Mucoromycotina</taxon>
        <taxon>Mucoromycetes</taxon>
        <taxon>Mucorales</taxon>
        <taxon>Mucorineae</taxon>
        <taxon>Mucoraceae</taxon>
        <taxon>Mucor</taxon>
    </lineage>
</organism>
<dbReference type="EMBL" id="DF836309">
    <property type="protein sequence ID" value="GAN02334.1"/>
    <property type="molecule type" value="Genomic_DNA"/>
</dbReference>
<dbReference type="InterPro" id="IPR011993">
    <property type="entry name" value="PH-like_dom_sf"/>
</dbReference>
<evidence type="ECO:0000313" key="3">
    <source>
        <dbReference type="Proteomes" id="UP000053815"/>
    </source>
</evidence>
<dbReference type="AlphaFoldDB" id="A0A0C9M6G6"/>
<sequence>MNPTIITFSVQDDSGLFLPQHNNDDKEDTGHKVSIEHEPPLIIKMLALLHNSDLFQKYPFSPNNQKSQNQSEPLLLSPQSILNKSGKISSSPNVLLLEATANGNEVRRPSLVKFSNNSTSNNTVFYDAVTEQQEKRKKSISATLASSSRRPSLISRISSAYTNKVADIPFHEIDPFDQHLLQQGIVLCANVLSAHQEIRKKALKWRKYRAVITQSGYLELYHLCVHQERNLLHSHAATATSCIHSYLPQYRKPRFIIDLHPSIDNLLFQKKHLFRNRRRLSASAKQQKALLDDTYFLSLMSPIDFSWSLISARQKFYFQTASISESQQWYQSLYACLPNKSKQPLPAIVDLKVPELSVCIRLPLSELIKLEEENIDLEKVRDSALVLLHRYGHRPPHWNRRTTGLNWRYKNYADWVVRPHSDKRDDENNAFLIESRLVEKTHELELRYYQEEEQSTAKPLEGYLNRIMKSGGSILYYAQSLGRCLFLFETEQEQQSSSSRQSCFRLLFSRKKNSTFPISNTSALKAVIDLSHIKQINYDEKAETLHLDGTNYCFQSVNQPIVNWSTRLAKEMRNTNTPGSSKIKMQDVLYVKYAASRYHTFEKKTCILTASGLFCILDKNSNIDFYSQLQQDEYYIYSGDTCCSYIQGLPMELPCRLFDAGLVVDQKDKPSQCCFVIHFSASKKEYTFLAKTQEQKEGWVSAIANM</sequence>
<dbReference type="SUPFAM" id="SSF50729">
    <property type="entry name" value="PH domain-like"/>
    <property type="match status" value="1"/>
</dbReference>
<dbReference type="STRING" id="91626.A0A0C9M6G6"/>
<protein>
    <recommendedName>
        <fullName evidence="1">PH domain-containing protein</fullName>
    </recommendedName>
</protein>
<name>A0A0C9M6G6_9FUNG</name>
<proteinExistence type="predicted"/>
<dbReference type="OrthoDB" id="2256349at2759"/>
<dbReference type="InterPro" id="IPR001849">
    <property type="entry name" value="PH_domain"/>
</dbReference>
<dbReference type="Gene3D" id="2.30.29.30">
    <property type="entry name" value="Pleckstrin-homology domain (PH domain)/Phosphotyrosine-binding domain (PTB)"/>
    <property type="match status" value="1"/>
</dbReference>
<dbReference type="CDD" id="cd00821">
    <property type="entry name" value="PH"/>
    <property type="match status" value="1"/>
</dbReference>
<reference evidence="2" key="1">
    <citation type="submission" date="2014-09" db="EMBL/GenBank/DDBJ databases">
        <title>Draft genome sequence of an oleaginous Mucoromycotina fungus Mucor ambiguus NBRC6742.</title>
        <authorList>
            <person name="Takeda I."/>
            <person name="Yamane N."/>
            <person name="Morita T."/>
            <person name="Tamano K."/>
            <person name="Machida M."/>
            <person name="Baker S."/>
            <person name="Koike H."/>
        </authorList>
    </citation>
    <scope>NUCLEOTIDE SEQUENCE</scope>
    <source>
        <strain evidence="2">NBRC 6742</strain>
    </source>
</reference>
<accession>A0A0C9M6G6</accession>
<feature type="domain" description="PH" evidence="1">
    <location>
        <begin position="674"/>
        <end position="706"/>
    </location>
</feature>